<dbReference type="InterPro" id="IPR032675">
    <property type="entry name" value="LRR_dom_sf"/>
</dbReference>
<dbReference type="Pfam" id="PF12937">
    <property type="entry name" value="F-box-like"/>
    <property type="match status" value="1"/>
</dbReference>
<dbReference type="SUPFAM" id="SSF81383">
    <property type="entry name" value="F-box domain"/>
    <property type="match status" value="1"/>
</dbReference>
<accession>A0A8W7PYA4</accession>
<proteinExistence type="predicted"/>
<dbReference type="PROSITE" id="PS50181">
    <property type="entry name" value="FBOX"/>
    <property type="match status" value="1"/>
</dbReference>
<reference evidence="4" key="1">
    <citation type="submission" date="2022-08" db="UniProtKB">
        <authorList>
            <consortium name="EnsemblMetazoa"/>
        </authorList>
    </citation>
    <scope>IDENTIFICATION</scope>
</reference>
<dbReference type="GO" id="GO:0031146">
    <property type="term" value="P:SCF-dependent proteasomal ubiquitin-dependent protein catabolic process"/>
    <property type="evidence" value="ECO:0007669"/>
    <property type="project" value="TreeGrafter"/>
</dbReference>
<sequence length="610" mass="69920">MEFLSGFGSFFFVFVQRLTSRLGSSRRRHRRLGAMDESPSVESVPTGGTTTTTPSTTTIQSLPTEVLTAIFHHLRVPDLASVRQTCRHWYEIVISNRTLMSRFVLSLRNFRIEDGCEQCRVLGGTRSTFEKVCLKTCTVAPAPVLWRTIGTQLAELSLSDCTINGQTLVGVLRCTRDNLRSLTIKSIKLDDHLIYDTPIDFRLERLHTLTIRSSFVYDALFHLFKRICPNLKAIKLTFSSYERWGEELVSFVATLRATLEAITLSYTKATGVILQQIGRIEQLRLRKVSLKSCFAIKENDILLLARLQPTIVHLNLENLFSASEQFLQALSAFLPQMKRIKLRVARITNLHRSFLANMPQLNYLKITDATQLKGNLDLSAYENPALEKLFVSAAMFSRNTLPRFFERCPNIRSLTLYQCTYENIHDLQLAFSHLKGLEYLNLQRTIDIGDSFFNRDVFDTIVMPFERIRFYPIANLRKLCYLNLSHCRDLSDQALMALRFPLLKKIDLRGLHVTEAGIASLVRDCPHLEYVLVDACKRICDQAVLYLCRDLHSLRLLNLESCKAITDQSVEHIVRHCRSLVWLNALNCPQLSEEGKARLRTVRTIRSLHV</sequence>
<feature type="region of interest" description="Disordered" evidence="2">
    <location>
        <begin position="26"/>
        <end position="57"/>
    </location>
</feature>
<name>A0A8W7PYA4_ANOCL</name>
<dbReference type="Proteomes" id="UP000075882">
    <property type="component" value="Unassembled WGS sequence"/>
</dbReference>
<protein>
    <recommendedName>
        <fullName evidence="3">F-box domain-containing protein</fullName>
    </recommendedName>
</protein>
<dbReference type="SUPFAM" id="SSF52047">
    <property type="entry name" value="RNI-like"/>
    <property type="match status" value="1"/>
</dbReference>
<dbReference type="InterPro" id="IPR006553">
    <property type="entry name" value="Leu-rich_rpt_Cys-con_subtyp"/>
</dbReference>
<organism evidence="4">
    <name type="scientific">Anopheles coluzzii</name>
    <name type="common">African malaria mosquito</name>
    <dbReference type="NCBI Taxonomy" id="1518534"/>
    <lineage>
        <taxon>Eukaryota</taxon>
        <taxon>Metazoa</taxon>
        <taxon>Ecdysozoa</taxon>
        <taxon>Arthropoda</taxon>
        <taxon>Hexapoda</taxon>
        <taxon>Insecta</taxon>
        <taxon>Pterygota</taxon>
        <taxon>Neoptera</taxon>
        <taxon>Endopterygota</taxon>
        <taxon>Diptera</taxon>
        <taxon>Nematocera</taxon>
        <taxon>Culicoidea</taxon>
        <taxon>Culicidae</taxon>
        <taxon>Anophelinae</taxon>
        <taxon>Anopheles</taxon>
    </lineage>
</organism>
<keyword evidence="1" id="KW-0833">Ubl conjugation pathway</keyword>
<dbReference type="SMART" id="SM00256">
    <property type="entry name" value="FBOX"/>
    <property type="match status" value="1"/>
</dbReference>
<evidence type="ECO:0000259" key="3">
    <source>
        <dbReference type="PROSITE" id="PS50181"/>
    </source>
</evidence>
<dbReference type="SMART" id="SM00367">
    <property type="entry name" value="LRR_CC"/>
    <property type="match status" value="7"/>
</dbReference>
<dbReference type="VEuPathDB" id="VectorBase:ACON2_039651"/>
<dbReference type="PANTHER" id="PTHR13318">
    <property type="entry name" value="PARTNER OF PAIRED, ISOFORM B-RELATED"/>
    <property type="match status" value="1"/>
</dbReference>
<dbReference type="InterPro" id="IPR036047">
    <property type="entry name" value="F-box-like_dom_sf"/>
</dbReference>
<dbReference type="AlphaFoldDB" id="A0A8W7PYA4"/>
<evidence type="ECO:0000256" key="2">
    <source>
        <dbReference type="SAM" id="MobiDB-lite"/>
    </source>
</evidence>
<dbReference type="Pfam" id="PF25372">
    <property type="entry name" value="DUF7885"/>
    <property type="match status" value="1"/>
</dbReference>
<feature type="domain" description="F-box" evidence="3">
    <location>
        <begin position="56"/>
        <end position="102"/>
    </location>
</feature>
<evidence type="ECO:0000256" key="1">
    <source>
        <dbReference type="ARBA" id="ARBA00022786"/>
    </source>
</evidence>
<dbReference type="GO" id="GO:0019005">
    <property type="term" value="C:SCF ubiquitin ligase complex"/>
    <property type="evidence" value="ECO:0007669"/>
    <property type="project" value="TreeGrafter"/>
</dbReference>
<evidence type="ECO:0000313" key="4">
    <source>
        <dbReference type="EnsemblMetazoa" id="ACOM039781-PA.1"/>
    </source>
</evidence>
<dbReference type="InterPro" id="IPR057207">
    <property type="entry name" value="FBXL15_LRR"/>
</dbReference>
<feature type="compositionally biased region" description="Low complexity" evidence="2">
    <location>
        <begin position="45"/>
        <end position="57"/>
    </location>
</feature>
<dbReference type="CDD" id="cd09917">
    <property type="entry name" value="F-box_SF"/>
    <property type="match status" value="1"/>
</dbReference>
<dbReference type="Gene3D" id="3.80.10.10">
    <property type="entry name" value="Ribonuclease Inhibitor"/>
    <property type="match status" value="2"/>
</dbReference>
<dbReference type="InterPro" id="IPR001810">
    <property type="entry name" value="F-box_dom"/>
</dbReference>
<dbReference type="EnsemblMetazoa" id="ACOM039781-RA">
    <property type="protein sequence ID" value="ACOM039781-PA.1"/>
    <property type="gene ID" value="ACOM039781"/>
</dbReference>